<dbReference type="InterPro" id="IPR013830">
    <property type="entry name" value="SGNH_hydro"/>
</dbReference>
<dbReference type="Proteomes" id="UP000298347">
    <property type="component" value="Unassembled WGS sequence"/>
</dbReference>
<feature type="domain" description="SGNH hydrolase-type esterase" evidence="1">
    <location>
        <begin position="5"/>
        <end position="208"/>
    </location>
</feature>
<protein>
    <submittedName>
        <fullName evidence="2">SGNH/GDSL hydrolase family protein</fullName>
    </submittedName>
</protein>
<accession>A0A4Z0GKQ6</accession>
<keyword evidence="2" id="KW-0378">Hydrolase</keyword>
<dbReference type="OrthoDB" id="2513075at2"/>
<dbReference type="EMBL" id="SRJD01000029">
    <property type="protein sequence ID" value="TGA96181.1"/>
    <property type="molecule type" value="Genomic_DNA"/>
</dbReference>
<sequence length="233" mass="26325">MKIVCFGDSVTRGITFVSGRFKIIRDNYPTLLQRFLGNQDEVVNKGVFNDNSDLLVKRLDKDVLQLHPDLVLINVGGNDCNFRWDQVAKLPEEEHVPIVPLNRYLSNIRQMTQRISASGAVPVVLSLLPLDPARYYHSLMDHYSHSIGHWISCCGGIEHWHGMYNRSLREMVQKLGLPTVDIRSAFKNKGNFSELINEDGLHPTAKGYVALAEIVFASIPDLRTEVSRARALT</sequence>
<dbReference type="InterPro" id="IPR036514">
    <property type="entry name" value="SGNH_hydro_sf"/>
</dbReference>
<evidence type="ECO:0000313" key="2">
    <source>
        <dbReference type="EMBL" id="TGA96181.1"/>
    </source>
</evidence>
<gene>
    <name evidence="2" type="ORF">E4665_16420</name>
</gene>
<organism evidence="2 3">
    <name type="scientific">Sporolactobacillus shoreae</name>
    <dbReference type="NCBI Taxonomy" id="1465501"/>
    <lineage>
        <taxon>Bacteria</taxon>
        <taxon>Bacillati</taxon>
        <taxon>Bacillota</taxon>
        <taxon>Bacilli</taxon>
        <taxon>Bacillales</taxon>
        <taxon>Sporolactobacillaceae</taxon>
        <taxon>Sporolactobacillus</taxon>
    </lineage>
</organism>
<dbReference type="Pfam" id="PF13472">
    <property type="entry name" value="Lipase_GDSL_2"/>
    <property type="match status" value="1"/>
</dbReference>
<dbReference type="InterPro" id="IPR051532">
    <property type="entry name" value="Ester_Hydrolysis_Enzymes"/>
</dbReference>
<name>A0A4Z0GKQ6_9BACL</name>
<dbReference type="Gene3D" id="3.40.50.1110">
    <property type="entry name" value="SGNH hydrolase"/>
    <property type="match status" value="1"/>
</dbReference>
<comment type="caution">
    <text evidence="2">The sequence shown here is derived from an EMBL/GenBank/DDBJ whole genome shotgun (WGS) entry which is preliminary data.</text>
</comment>
<dbReference type="SUPFAM" id="SSF52266">
    <property type="entry name" value="SGNH hydrolase"/>
    <property type="match status" value="1"/>
</dbReference>
<evidence type="ECO:0000313" key="3">
    <source>
        <dbReference type="Proteomes" id="UP000298347"/>
    </source>
</evidence>
<proteinExistence type="predicted"/>
<reference evidence="2 3" key="1">
    <citation type="journal article" date="2015" name="Int. J. Syst. Evol. Microbiol.">
        <title>Sporolactobacillus shoreae sp. nov. and Sporolactobacillus spathodeae sp. nov., two spore-forming lactic acid bacteria isolated from tree barks in Thailand.</title>
        <authorList>
            <person name="Thamacharoensuk T."/>
            <person name="Kitahara M."/>
            <person name="Ohkuma M."/>
            <person name="Thongchul N."/>
            <person name="Tanasupawat S."/>
        </authorList>
    </citation>
    <scope>NUCLEOTIDE SEQUENCE [LARGE SCALE GENOMIC DNA]</scope>
    <source>
        <strain evidence="2 3">BK92</strain>
    </source>
</reference>
<keyword evidence="3" id="KW-1185">Reference proteome</keyword>
<dbReference type="PANTHER" id="PTHR30383">
    <property type="entry name" value="THIOESTERASE 1/PROTEASE 1/LYSOPHOSPHOLIPASE L1"/>
    <property type="match status" value="1"/>
</dbReference>
<dbReference type="GO" id="GO:0004622">
    <property type="term" value="F:phosphatidylcholine lysophospholipase activity"/>
    <property type="evidence" value="ECO:0007669"/>
    <property type="project" value="TreeGrafter"/>
</dbReference>
<dbReference type="PANTHER" id="PTHR30383:SF5">
    <property type="entry name" value="SGNH HYDROLASE-TYPE ESTERASE DOMAIN-CONTAINING PROTEIN"/>
    <property type="match status" value="1"/>
</dbReference>
<dbReference type="AlphaFoldDB" id="A0A4Z0GKQ6"/>
<evidence type="ECO:0000259" key="1">
    <source>
        <dbReference type="Pfam" id="PF13472"/>
    </source>
</evidence>